<proteinExistence type="predicted"/>
<accession>A0A5C7CIA2</accession>
<comment type="caution">
    <text evidence="2">The sequence shown here is derived from an EMBL/GenBank/DDBJ whole genome shotgun (WGS) entry which is preliminary data.</text>
</comment>
<dbReference type="AlphaFoldDB" id="A0A5C7CIA2"/>
<keyword evidence="1" id="KW-0812">Transmembrane</keyword>
<sequence length="127" mass="13983">MPNNANDILISLINRAASGIDQAVDFSKAQLPDVIHQLMVWKAVSYSLRICTFLMLLTFCAFLLRKGITLLRADIRSNTGFVLTVAPVVVSLVLFIGLCATIGNVIQLWLAPKVWLIEYAAQLIGTH</sequence>
<dbReference type="EMBL" id="VOUQ01000007">
    <property type="protein sequence ID" value="TXE33248.1"/>
    <property type="molecule type" value="Genomic_DNA"/>
</dbReference>
<feature type="transmembrane region" description="Helical" evidence="1">
    <location>
        <begin position="85"/>
        <end position="110"/>
    </location>
</feature>
<keyword evidence="1" id="KW-0472">Membrane</keyword>
<dbReference type="RefSeq" id="WP_147881755.1">
    <property type="nucleotide sequence ID" value="NZ_VOUQ01000007.1"/>
</dbReference>
<dbReference type="Proteomes" id="UP000321126">
    <property type="component" value="Unassembled WGS sequence"/>
</dbReference>
<evidence type="ECO:0000313" key="2">
    <source>
        <dbReference type="EMBL" id="TXE33248.1"/>
    </source>
</evidence>
<organism evidence="2 3">
    <name type="scientific">Serratia marcescens</name>
    <dbReference type="NCBI Taxonomy" id="615"/>
    <lineage>
        <taxon>Bacteria</taxon>
        <taxon>Pseudomonadati</taxon>
        <taxon>Pseudomonadota</taxon>
        <taxon>Gammaproteobacteria</taxon>
        <taxon>Enterobacterales</taxon>
        <taxon>Yersiniaceae</taxon>
        <taxon>Serratia</taxon>
    </lineage>
</organism>
<keyword evidence="1" id="KW-1133">Transmembrane helix</keyword>
<name>A0A5C7CIA2_SERMA</name>
<reference evidence="2 3" key="1">
    <citation type="submission" date="2019-07" db="EMBL/GenBank/DDBJ databases">
        <title>Serratia strains were isolated from fresh produce.</title>
        <authorList>
            <person name="Cho G.-S."/>
            <person name="Stein M."/>
            <person name="Lee W."/>
            <person name="Suh S.H."/>
            <person name="Franz C.M.A.P."/>
        </authorList>
    </citation>
    <scope>NUCLEOTIDE SEQUENCE [LARGE SCALE GENOMIC DNA]</scope>
    <source>
        <strain evidence="2 3">S16</strain>
    </source>
</reference>
<gene>
    <name evidence="2" type="ORF">FOT62_13840</name>
</gene>
<feature type="transmembrane region" description="Helical" evidence="1">
    <location>
        <begin position="46"/>
        <end position="64"/>
    </location>
</feature>
<evidence type="ECO:0000256" key="1">
    <source>
        <dbReference type="SAM" id="Phobius"/>
    </source>
</evidence>
<evidence type="ECO:0000313" key="3">
    <source>
        <dbReference type="Proteomes" id="UP000321126"/>
    </source>
</evidence>
<protein>
    <submittedName>
        <fullName evidence="2">Uncharacterized protein</fullName>
    </submittedName>
</protein>